<organism evidence="1 2">
    <name type="scientific">Nibricoccus aquaticus</name>
    <dbReference type="NCBI Taxonomy" id="2576891"/>
    <lineage>
        <taxon>Bacteria</taxon>
        <taxon>Pseudomonadati</taxon>
        <taxon>Verrucomicrobiota</taxon>
        <taxon>Opitutia</taxon>
        <taxon>Opitutales</taxon>
        <taxon>Opitutaceae</taxon>
        <taxon>Nibricoccus</taxon>
    </lineage>
</organism>
<dbReference type="OrthoDB" id="7064919at2"/>
<dbReference type="KEGG" id="vbh:CMV30_17030"/>
<dbReference type="EMBL" id="CP023344">
    <property type="protein sequence ID" value="ATC65513.1"/>
    <property type="molecule type" value="Genomic_DNA"/>
</dbReference>
<protein>
    <submittedName>
        <fullName evidence="1">Addiction module protein</fullName>
    </submittedName>
</protein>
<sequence length="70" mass="7921">MSKSEILAELPKLSSQERGEILEQLWRLEEAAGLTDYEKYALNDAQAAYDANPNAVSPWSEVQARLRKRA</sequence>
<proteinExistence type="predicted"/>
<gene>
    <name evidence="1" type="ORF">CMV30_17030</name>
</gene>
<dbReference type="AlphaFoldDB" id="A0A290QAQ1"/>
<accession>A0A290QAQ1</accession>
<dbReference type="RefSeq" id="WP_096057142.1">
    <property type="nucleotide sequence ID" value="NZ_CP023344.1"/>
</dbReference>
<dbReference type="Proteomes" id="UP000217265">
    <property type="component" value="Chromosome"/>
</dbReference>
<evidence type="ECO:0000313" key="2">
    <source>
        <dbReference type="Proteomes" id="UP000217265"/>
    </source>
</evidence>
<keyword evidence="2" id="KW-1185">Reference proteome</keyword>
<name>A0A290QAQ1_9BACT</name>
<evidence type="ECO:0000313" key="1">
    <source>
        <dbReference type="EMBL" id="ATC65513.1"/>
    </source>
</evidence>
<reference evidence="1 2" key="1">
    <citation type="submission" date="2017-09" db="EMBL/GenBank/DDBJ databases">
        <title>Complete genome sequence of Verrucomicrobial strain HZ-65, isolated from freshwater.</title>
        <authorList>
            <person name="Choi A."/>
        </authorList>
    </citation>
    <scope>NUCLEOTIDE SEQUENCE [LARGE SCALE GENOMIC DNA]</scope>
    <source>
        <strain evidence="1 2">HZ-65</strain>
    </source>
</reference>